<sequence>MQTVVEEEEAVRSGNIEGAEVRMACLDGCTCAVAVLCICLVLAGSVAGDSAPTCDLVGSSEKESAKEKAVIQKLMPLRAVNFTTTVTTGNDTYIYSFRVCNNASQDLSSGLIQYNEKSKQTIVVGRINETHVFNGSDWILLTYRGGDSYKSHCSQEPRKAMVMISCDRNTLADGFTIMSEENSKESDCLYLFEMNSKLACPPEDTRLSVGSVLLIVLACLLAVYLIGGFLYQRLIVGAKGMDQFPNYSFWQDLGTLAADGCDFMCRSKPRNAPAAYRGVGDEQLGEEPEERDDHLLPM</sequence>
<dbReference type="GO" id="GO:0006622">
    <property type="term" value="P:protein targeting to lysosome"/>
    <property type="evidence" value="ECO:0007669"/>
    <property type="project" value="InterPro"/>
</dbReference>
<evidence type="ECO:0000313" key="18">
    <source>
        <dbReference type="Proteomes" id="UP000515156"/>
    </source>
</evidence>
<comment type="function">
    <text evidence="13">Transport of phosphorylated lysosomal enzymes from the Golgi complex and the cell surface to lysosomes. Lysosomal enzymes bearing phosphomannosyl residues bind specifically to mannose-6-phosphate receptors in the Golgi apparatus and the resulting receptor-ligand complex is transported to an acidic prelyosomal compartment where the low pH mediates the dissociation of the complex.</text>
</comment>
<keyword evidence="3" id="KW-0597">Phosphoprotein</keyword>
<dbReference type="GO" id="GO:0005768">
    <property type="term" value="C:endosome"/>
    <property type="evidence" value="ECO:0007669"/>
    <property type="project" value="InterPro"/>
</dbReference>
<dbReference type="InterPro" id="IPR044865">
    <property type="entry name" value="MRH_dom"/>
</dbReference>
<dbReference type="Pfam" id="PF02157">
    <property type="entry name" value="Man-6-P_recep"/>
    <property type="match status" value="1"/>
</dbReference>
<dbReference type="RefSeq" id="XP_030043105.1">
    <property type="nucleotide sequence ID" value="XM_030187245.1"/>
</dbReference>
<dbReference type="Gene3D" id="2.70.130.10">
    <property type="entry name" value="Mannose-6-phosphate receptor binding domain"/>
    <property type="match status" value="1"/>
</dbReference>
<keyword evidence="5" id="KW-0732">Signal</keyword>
<dbReference type="AlphaFoldDB" id="A0A6P7WXW0"/>
<evidence type="ECO:0000256" key="6">
    <source>
        <dbReference type="ARBA" id="ARBA00022989"/>
    </source>
</evidence>
<dbReference type="OrthoDB" id="29460at2759"/>
<keyword evidence="7 16" id="KW-0472">Membrane</keyword>
<dbReference type="PROSITE" id="PS51914">
    <property type="entry name" value="MRH"/>
    <property type="match status" value="1"/>
</dbReference>
<evidence type="ECO:0000256" key="8">
    <source>
        <dbReference type="ARBA" id="ARBA00023157"/>
    </source>
</evidence>
<evidence type="ECO:0000256" key="7">
    <source>
        <dbReference type="ARBA" id="ARBA00023136"/>
    </source>
</evidence>
<feature type="transmembrane region" description="Helical" evidence="16">
    <location>
        <begin position="207"/>
        <end position="231"/>
    </location>
</feature>
<dbReference type="PANTHER" id="PTHR15071">
    <property type="entry name" value="MANNOSE-6-PHOSPHATE RECEPTOR FAMILY MEMBER"/>
    <property type="match status" value="1"/>
</dbReference>
<evidence type="ECO:0000256" key="2">
    <source>
        <dbReference type="ARBA" id="ARBA00022448"/>
    </source>
</evidence>
<dbReference type="CTD" id="4074"/>
<dbReference type="GeneID" id="115457692"/>
<evidence type="ECO:0000256" key="12">
    <source>
        <dbReference type="ARBA" id="ARBA00046288"/>
    </source>
</evidence>
<dbReference type="KEGG" id="muo:115457692"/>
<feature type="domain" description="MRH" evidence="17">
    <location>
        <begin position="61"/>
        <end position="202"/>
    </location>
</feature>
<evidence type="ECO:0000256" key="3">
    <source>
        <dbReference type="ARBA" id="ARBA00022553"/>
    </source>
</evidence>
<dbReference type="Proteomes" id="UP000515156">
    <property type="component" value="Chromosome 14"/>
</dbReference>
<dbReference type="PANTHER" id="PTHR15071:SF29">
    <property type="entry name" value="CATION-DEPENDENT MANNOSE-6-PHOSPHATE RECEPTOR"/>
    <property type="match status" value="1"/>
</dbReference>
<gene>
    <name evidence="19" type="primary">M6PR</name>
</gene>
<evidence type="ECO:0000256" key="14">
    <source>
        <dbReference type="ARBA" id="ARBA00069343"/>
    </source>
</evidence>
<dbReference type="FunFam" id="2.70.130.10:FF:000008">
    <property type="entry name" value="Cation-dependent mannose-6-phosphate receptor"/>
    <property type="match status" value="1"/>
</dbReference>
<evidence type="ECO:0000256" key="11">
    <source>
        <dbReference type="ARBA" id="ARBA00023228"/>
    </source>
</evidence>
<dbReference type="GO" id="GO:0019904">
    <property type="term" value="F:protein domain specific binding"/>
    <property type="evidence" value="ECO:0007669"/>
    <property type="project" value="InterPro"/>
</dbReference>
<protein>
    <recommendedName>
        <fullName evidence="14">Cation-dependent mannose-6-phosphate receptor</fullName>
    </recommendedName>
</protein>
<feature type="region of interest" description="Disordered" evidence="15">
    <location>
        <begin position="275"/>
        <end position="298"/>
    </location>
</feature>
<dbReference type="PRINTS" id="PR00715">
    <property type="entry name" value="MAN6PRECEPTR"/>
</dbReference>
<accession>A0A6P7WXW0</accession>
<keyword evidence="18" id="KW-1185">Reference proteome</keyword>
<dbReference type="InParanoid" id="A0A6P7WXW0"/>
<evidence type="ECO:0000313" key="19">
    <source>
        <dbReference type="RefSeq" id="XP_030043105.1"/>
    </source>
</evidence>
<keyword evidence="11" id="KW-0458">Lysosome</keyword>
<keyword evidence="8" id="KW-1015">Disulfide bond</keyword>
<dbReference type="GO" id="GO:0005765">
    <property type="term" value="C:lysosomal membrane"/>
    <property type="evidence" value="ECO:0007669"/>
    <property type="project" value="UniProtKB-SubCell"/>
</dbReference>
<reference evidence="19" key="1">
    <citation type="submission" date="2025-08" db="UniProtKB">
        <authorList>
            <consortium name="RefSeq"/>
        </authorList>
    </citation>
    <scope>IDENTIFICATION</scope>
</reference>
<evidence type="ECO:0000256" key="5">
    <source>
        <dbReference type="ARBA" id="ARBA00022729"/>
    </source>
</evidence>
<evidence type="ECO:0000259" key="17">
    <source>
        <dbReference type="PROSITE" id="PS51914"/>
    </source>
</evidence>
<evidence type="ECO:0000256" key="4">
    <source>
        <dbReference type="ARBA" id="ARBA00022692"/>
    </source>
</evidence>
<dbReference type="FunCoup" id="A0A6P7WXW0">
    <property type="interactions" value="2439"/>
</dbReference>
<dbReference type="InterPro" id="IPR000296">
    <property type="entry name" value="Man-6-P_rcpt_cation_dep"/>
</dbReference>
<evidence type="ECO:0000256" key="9">
    <source>
        <dbReference type="ARBA" id="ARBA00023170"/>
    </source>
</evidence>
<name>A0A6P7WXW0_9AMPH</name>
<evidence type="ECO:0000256" key="16">
    <source>
        <dbReference type="SAM" id="Phobius"/>
    </source>
</evidence>
<keyword evidence="2" id="KW-0813">Transport</keyword>
<evidence type="ECO:0000256" key="10">
    <source>
        <dbReference type="ARBA" id="ARBA00023180"/>
    </source>
</evidence>
<keyword evidence="10" id="KW-0325">Glycoprotein</keyword>
<keyword evidence="9 19" id="KW-0675">Receptor</keyword>
<keyword evidence="4 16" id="KW-0812">Transmembrane</keyword>
<dbReference type="InterPro" id="IPR009011">
    <property type="entry name" value="Man6P_isomerase_rcpt-bd_dom_sf"/>
</dbReference>
<dbReference type="SUPFAM" id="SSF50911">
    <property type="entry name" value="Mannose 6-phosphate receptor domain"/>
    <property type="match status" value="1"/>
</dbReference>
<keyword evidence="6 16" id="KW-1133">Transmembrane helix</keyword>
<dbReference type="InterPro" id="IPR028927">
    <property type="entry name" value="Man-6-P_rcpt"/>
</dbReference>
<dbReference type="GO" id="GO:0005802">
    <property type="term" value="C:trans-Golgi network"/>
    <property type="evidence" value="ECO:0007669"/>
    <property type="project" value="TreeGrafter"/>
</dbReference>
<evidence type="ECO:0000256" key="15">
    <source>
        <dbReference type="SAM" id="MobiDB-lite"/>
    </source>
</evidence>
<comment type="subcellular location">
    <subcellularLocation>
        <location evidence="12">Endomembrane system</location>
        <topology evidence="12">Single-pass type I membrane protein</topology>
    </subcellularLocation>
    <subcellularLocation>
        <location evidence="1">Lysosome membrane</location>
        <topology evidence="1">Single-pass membrane protein</topology>
    </subcellularLocation>
</comment>
<organism evidence="18 19">
    <name type="scientific">Microcaecilia unicolor</name>
    <dbReference type="NCBI Taxonomy" id="1415580"/>
    <lineage>
        <taxon>Eukaryota</taxon>
        <taxon>Metazoa</taxon>
        <taxon>Chordata</taxon>
        <taxon>Craniata</taxon>
        <taxon>Vertebrata</taxon>
        <taxon>Euteleostomi</taxon>
        <taxon>Amphibia</taxon>
        <taxon>Gymnophiona</taxon>
        <taxon>Siphonopidae</taxon>
        <taxon>Microcaecilia</taxon>
    </lineage>
</organism>
<evidence type="ECO:0000256" key="13">
    <source>
        <dbReference type="ARBA" id="ARBA00059814"/>
    </source>
</evidence>
<evidence type="ECO:0000256" key="1">
    <source>
        <dbReference type="ARBA" id="ARBA00004363"/>
    </source>
</evidence>
<proteinExistence type="predicted"/>